<evidence type="ECO:0000259" key="1">
    <source>
        <dbReference type="PROSITE" id="PS51833"/>
    </source>
</evidence>
<protein>
    <submittedName>
        <fullName evidence="2">HDOD domain-containing protein</fullName>
    </submittedName>
</protein>
<dbReference type="PANTHER" id="PTHR33525:SF3">
    <property type="entry name" value="RIBONUCLEASE Y"/>
    <property type="match status" value="1"/>
</dbReference>
<proteinExistence type="predicted"/>
<name>A0ABW0PLX7_9BURK</name>
<dbReference type="Proteomes" id="UP001596031">
    <property type="component" value="Unassembled WGS sequence"/>
</dbReference>
<dbReference type="SUPFAM" id="SSF109604">
    <property type="entry name" value="HD-domain/PDEase-like"/>
    <property type="match status" value="1"/>
</dbReference>
<dbReference type="PROSITE" id="PS51833">
    <property type="entry name" value="HDOD"/>
    <property type="match status" value="1"/>
</dbReference>
<dbReference type="PANTHER" id="PTHR33525">
    <property type="match status" value="1"/>
</dbReference>
<dbReference type="Gene3D" id="1.10.3210.10">
    <property type="entry name" value="Hypothetical protein af1432"/>
    <property type="match status" value="1"/>
</dbReference>
<feature type="domain" description="HDOD" evidence="1">
    <location>
        <begin position="21"/>
        <end position="208"/>
    </location>
</feature>
<gene>
    <name evidence="2" type="ORF">ACFPOU_18200</name>
</gene>
<dbReference type="EMBL" id="JBHSMS010000058">
    <property type="protein sequence ID" value="MFC5513038.1"/>
    <property type="molecule type" value="Genomic_DNA"/>
</dbReference>
<accession>A0ABW0PLX7</accession>
<dbReference type="InterPro" id="IPR052340">
    <property type="entry name" value="RNase_Y/CdgJ"/>
</dbReference>
<evidence type="ECO:0000313" key="3">
    <source>
        <dbReference type="Proteomes" id="UP001596031"/>
    </source>
</evidence>
<dbReference type="InterPro" id="IPR013976">
    <property type="entry name" value="HDOD"/>
</dbReference>
<keyword evidence="3" id="KW-1185">Reference proteome</keyword>
<dbReference type="RefSeq" id="WP_379724427.1">
    <property type="nucleotide sequence ID" value="NZ_JBHSMS010000058.1"/>
</dbReference>
<organism evidence="2 3">
    <name type="scientific">Massilia jejuensis</name>
    <dbReference type="NCBI Taxonomy" id="648894"/>
    <lineage>
        <taxon>Bacteria</taxon>
        <taxon>Pseudomonadati</taxon>
        <taxon>Pseudomonadota</taxon>
        <taxon>Betaproteobacteria</taxon>
        <taxon>Burkholderiales</taxon>
        <taxon>Oxalobacteraceae</taxon>
        <taxon>Telluria group</taxon>
        <taxon>Massilia</taxon>
    </lineage>
</organism>
<evidence type="ECO:0000313" key="2">
    <source>
        <dbReference type="EMBL" id="MFC5513038.1"/>
    </source>
</evidence>
<reference evidence="3" key="1">
    <citation type="journal article" date="2019" name="Int. J. Syst. Evol. Microbiol.">
        <title>The Global Catalogue of Microorganisms (GCM) 10K type strain sequencing project: providing services to taxonomists for standard genome sequencing and annotation.</title>
        <authorList>
            <consortium name="The Broad Institute Genomics Platform"/>
            <consortium name="The Broad Institute Genome Sequencing Center for Infectious Disease"/>
            <person name="Wu L."/>
            <person name="Ma J."/>
        </authorList>
    </citation>
    <scope>NUCLEOTIDE SEQUENCE [LARGE SCALE GENOMIC DNA]</scope>
    <source>
        <strain evidence="3">CCUG 38813</strain>
    </source>
</reference>
<sequence>MDRLDALKSIAAQASRGELSFPTNVDATLRLQQALNDPECHADMAARLVQAEPLLAARTVAIANSVTYNRSGNDVTNVRAAVQRVGFRTLGALAAAVIVRQLSSEITDPDLRQRADALWRHSAHVAALAQVIARRVSFVDPETAMFAGIVHEVGGFYMLSRAHDYPGLLDGDADEWLEHGEVAIGRGVLLRLGVPTPVMGAIEAMWNGMRALPPETLGDTLLLANDLSPVPSPLLERPGATTFAAAASIDFAVGDGTLARIMEESAHEVQSLTAALL</sequence>
<dbReference type="Pfam" id="PF08668">
    <property type="entry name" value="HDOD"/>
    <property type="match status" value="1"/>
</dbReference>
<comment type="caution">
    <text evidence="2">The sequence shown here is derived from an EMBL/GenBank/DDBJ whole genome shotgun (WGS) entry which is preliminary data.</text>
</comment>